<dbReference type="PANTHER" id="PTHR43401:SF2">
    <property type="entry name" value="L-THREONINE 3-DEHYDROGENASE"/>
    <property type="match status" value="1"/>
</dbReference>
<evidence type="ECO:0000256" key="3">
    <source>
        <dbReference type="ARBA" id="ARBA00022833"/>
    </source>
</evidence>
<evidence type="ECO:0000259" key="6">
    <source>
        <dbReference type="SMART" id="SM00829"/>
    </source>
</evidence>
<dbReference type="PROSITE" id="PS00059">
    <property type="entry name" value="ADH_ZINC"/>
    <property type="match status" value="1"/>
</dbReference>
<accession>A0A543GBX4</accession>
<dbReference type="InterPro" id="IPR013154">
    <property type="entry name" value="ADH-like_N"/>
</dbReference>
<reference evidence="7 8" key="1">
    <citation type="submission" date="2019-06" db="EMBL/GenBank/DDBJ databases">
        <title>Sequencing the genomes of 1000 actinobacteria strains.</title>
        <authorList>
            <person name="Klenk H.-P."/>
        </authorList>
    </citation>
    <scope>NUCLEOTIDE SEQUENCE [LARGE SCALE GENOMIC DNA]</scope>
    <source>
        <strain evidence="7 8">DSM 45511</strain>
    </source>
</reference>
<dbReference type="EMBL" id="VFPH01000001">
    <property type="protein sequence ID" value="TQM43572.1"/>
    <property type="molecule type" value="Genomic_DNA"/>
</dbReference>
<dbReference type="Gene3D" id="3.90.180.10">
    <property type="entry name" value="Medium-chain alcohol dehydrogenases, catalytic domain"/>
    <property type="match status" value="1"/>
</dbReference>
<evidence type="ECO:0000256" key="1">
    <source>
        <dbReference type="ARBA" id="ARBA00001947"/>
    </source>
</evidence>
<sequence length="354" mass="36231">MSTAVSGRAVRWYGPKDLRLETVHLPAPGAGEVLVRVAYCGVCGSDLHEIADGPHAIPVDRPHPLSGAVAPLTLGHEFSGVVAATGPGVEGLPEGAPVALEPNYRCGRCTACREGRTEVCAAFGFAGLMGDGGMAEYALVPAYMVHRLPDGFDLAVAAVLEPAAVALHAVRRSTFSAGQTAVVVGLGPVGLIVCALLREAGAARIIGLDPVPARRELARRFGVDAVLGPDADAVEELTGGNGAHVAFEVVGSQAAVDVALSSLRSGGELLLLGLVDTLVLPAFDMVNAELRITTSVGYRDCHPELVRLVTAGRLDLAALVSDVVALADAPAVLLDMAAGAPAGIKTLVRCGEDR</sequence>
<dbReference type="Proteomes" id="UP000319818">
    <property type="component" value="Unassembled WGS sequence"/>
</dbReference>
<name>A0A543GBX4_9PSEU</name>
<keyword evidence="2 5" id="KW-0479">Metal-binding</keyword>
<feature type="domain" description="Enoyl reductase (ER)" evidence="6">
    <location>
        <begin position="14"/>
        <end position="348"/>
    </location>
</feature>
<dbReference type="AlphaFoldDB" id="A0A543GBX4"/>
<dbReference type="InterPro" id="IPR013149">
    <property type="entry name" value="ADH-like_C"/>
</dbReference>
<dbReference type="InterPro" id="IPR036291">
    <property type="entry name" value="NAD(P)-bd_dom_sf"/>
</dbReference>
<keyword evidence="3 5" id="KW-0862">Zinc</keyword>
<dbReference type="SUPFAM" id="SSF50129">
    <property type="entry name" value="GroES-like"/>
    <property type="match status" value="1"/>
</dbReference>
<dbReference type="InterPro" id="IPR011032">
    <property type="entry name" value="GroES-like_sf"/>
</dbReference>
<proteinExistence type="inferred from homology"/>
<evidence type="ECO:0000256" key="5">
    <source>
        <dbReference type="RuleBase" id="RU361277"/>
    </source>
</evidence>
<dbReference type="GO" id="GO:0008270">
    <property type="term" value="F:zinc ion binding"/>
    <property type="evidence" value="ECO:0007669"/>
    <property type="project" value="InterPro"/>
</dbReference>
<evidence type="ECO:0000256" key="2">
    <source>
        <dbReference type="ARBA" id="ARBA00022723"/>
    </source>
</evidence>
<dbReference type="SUPFAM" id="SSF51735">
    <property type="entry name" value="NAD(P)-binding Rossmann-fold domains"/>
    <property type="match status" value="1"/>
</dbReference>
<dbReference type="InterPro" id="IPR020843">
    <property type="entry name" value="ER"/>
</dbReference>
<keyword evidence="8" id="KW-1185">Reference proteome</keyword>
<evidence type="ECO:0000313" key="8">
    <source>
        <dbReference type="Proteomes" id="UP000319818"/>
    </source>
</evidence>
<comment type="similarity">
    <text evidence="5">Belongs to the zinc-containing alcohol dehydrogenase family.</text>
</comment>
<dbReference type="Gene3D" id="3.40.50.720">
    <property type="entry name" value="NAD(P)-binding Rossmann-like Domain"/>
    <property type="match status" value="1"/>
</dbReference>
<dbReference type="Pfam" id="PF00107">
    <property type="entry name" value="ADH_zinc_N"/>
    <property type="match status" value="1"/>
</dbReference>
<protein>
    <submittedName>
        <fullName evidence="7">(R,R)-butanediol dehydrogenase/meso-butanediol dehydrogenase/diacetyl reductase</fullName>
    </submittedName>
</protein>
<dbReference type="Pfam" id="PF08240">
    <property type="entry name" value="ADH_N"/>
    <property type="match status" value="1"/>
</dbReference>
<dbReference type="InterPro" id="IPR050129">
    <property type="entry name" value="Zn_alcohol_dh"/>
</dbReference>
<dbReference type="GO" id="GO:0016491">
    <property type="term" value="F:oxidoreductase activity"/>
    <property type="evidence" value="ECO:0007669"/>
    <property type="project" value="UniProtKB-KW"/>
</dbReference>
<evidence type="ECO:0000313" key="7">
    <source>
        <dbReference type="EMBL" id="TQM43572.1"/>
    </source>
</evidence>
<comment type="caution">
    <text evidence="7">The sequence shown here is derived from an EMBL/GenBank/DDBJ whole genome shotgun (WGS) entry which is preliminary data.</text>
</comment>
<dbReference type="PANTHER" id="PTHR43401">
    <property type="entry name" value="L-THREONINE 3-DEHYDROGENASE"/>
    <property type="match status" value="1"/>
</dbReference>
<keyword evidence="4" id="KW-0560">Oxidoreductase</keyword>
<dbReference type="InterPro" id="IPR002328">
    <property type="entry name" value="ADH_Zn_CS"/>
</dbReference>
<gene>
    <name evidence="7" type="ORF">FB388_0919</name>
</gene>
<organism evidence="7 8">
    <name type="scientific">Pseudonocardia cypriaca</name>
    <dbReference type="NCBI Taxonomy" id="882449"/>
    <lineage>
        <taxon>Bacteria</taxon>
        <taxon>Bacillati</taxon>
        <taxon>Actinomycetota</taxon>
        <taxon>Actinomycetes</taxon>
        <taxon>Pseudonocardiales</taxon>
        <taxon>Pseudonocardiaceae</taxon>
        <taxon>Pseudonocardia</taxon>
    </lineage>
</organism>
<comment type="cofactor">
    <cofactor evidence="1 5">
        <name>Zn(2+)</name>
        <dbReference type="ChEBI" id="CHEBI:29105"/>
    </cofactor>
</comment>
<dbReference type="SMART" id="SM00829">
    <property type="entry name" value="PKS_ER"/>
    <property type="match status" value="1"/>
</dbReference>
<evidence type="ECO:0000256" key="4">
    <source>
        <dbReference type="ARBA" id="ARBA00023002"/>
    </source>
</evidence>
<dbReference type="RefSeq" id="WP_246121601.1">
    <property type="nucleotide sequence ID" value="NZ_VFPH01000001.1"/>
</dbReference>